<organism evidence="2 3">
    <name type="scientific">Streptococcus macacae NCTC 11558</name>
    <dbReference type="NCBI Taxonomy" id="764298"/>
    <lineage>
        <taxon>Bacteria</taxon>
        <taxon>Bacillati</taxon>
        <taxon>Bacillota</taxon>
        <taxon>Bacilli</taxon>
        <taxon>Lactobacillales</taxon>
        <taxon>Streptococcaceae</taxon>
        <taxon>Streptococcus</taxon>
    </lineage>
</organism>
<proteinExistence type="predicted"/>
<evidence type="ECO:0000256" key="1">
    <source>
        <dbReference type="SAM" id="Phobius"/>
    </source>
</evidence>
<accession>G5JZ69</accession>
<keyword evidence="1" id="KW-1133">Transmembrane helix</keyword>
<comment type="caution">
    <text evidence="2">The sequence shown here is derived from an EMBL/GenBank/DDBJ whole genome shotgun (WGS) entry which is preliminary data.</text>
</comment>
<dbReference type="Proteomes" id="UP000003573">
    <property type="component" value="Unassembled WGS sequence"/>
</dbReference>
<dbReference type="RefSeq" id="WP_003080012.1">
    <property type="nucleotide sequence ID" value="NZ_AEUW02000001.1"/>
</dbReference>
<sequence>MVMILRTLLFPIDNGIGEGLSGDGYSAEYDLWTGKVTWRQATKKTIDKQQALTFKLLAVSSVLSPLTVAGLLMLSRSFPIFNTDLSDKLDRYAPIILGIVLFLAFEALMLAIRVRDPIAQVEPSLERQHEYFKKMFDFAIRKNIGGKIPYLTAYLSTTLALICIPLSYYFYLHPTSSGDYLAALFATSFFVSLFPNLIWNLIIKHIIYLKLIRKTKGQ</sequence>
<feature type="transmembrane region" description="Helical" evidence="1">
    <location>
        <begin position="183"/>
        <end position="203"/>
    </location>
</feature>
<dbReference type="OrthoDB" id="2224231at2"/>
<dbReference type="EMBL" id="AEUW02000001">
    <property type="protein sequence ID" value="EHJ52219.1"/>
    <property type="molecule type" value="Genomic_DNA"/>
</dbReference>
<evidence type="ECO:0000313" key="3">
    <source>
        <dbReference type="Proteomes" id="UP000003573"/>
    </source>
</evidence>
<dbReference type="STRING" id="764298.STRMA_0486"/>
<protein>
    <submittedName>
        <fullName evidence="2">Uncharacterized protein</fullName>
    </submittedName>
</protein>
<dbReference type="eggNOG" id="ENOG502ZF0A">
    <property type="taxonomic scope" value="Bacteria"/>
</dbReference>
<keyword evidence="1" id="KW-0812">Transmembrane</keyword>
<feature type="transmembrane region" description="Helical" evidence="1">
    <location>
        <begin position="151"/>
        <end position="171"/>
    </location>
</feature>
<feature type="transmembrane region" description="Helical" evidence="1">
    <location>
        <begin position="52"/>
        <end position="72"/>
    </location>
</feature>
<keyword evidence="1" id="KW-0472">Membrane</keyword>
<keyword evidence="3" id="KW-1185">Reference proteome</keyword>
<evidence type="ECO:0000313" key="2">
    <source>
        <dbReference type="EMBL" id="EHJ52219.1"/>
    </source>
</evidence>
<dbReference type="AlphaFoldDB" id="G5JZ69"/>
<name>G5JZ69_9STRE</name>
<reference evidence="2 3" key="1">
    <citation type="journal article" date="2014" name="Int. J. Syst. Evol. Microbiol.">
        <title>Phylogenomics and the dynamic genome evolution of the genus Streptococcus.</title>
        <authorList>
            <consortium name="The Broad Institute Genome Sequencing Platform"/>
            <person name="Richards V.P."/>
            <person name="Palmer S.R."/>
            <person name="Pavinski Bitar P.D."/>
            <person name="Qin X."/>
            <person name="Weinstock G.M."/>
            <person name="Highlander S.K."/>
            <person name="Town C.D."/>
            <person name="Burne R.A."/>
            <person name="Stanhope M.J."/>
        </authorList>
    </citation>
    <scope>NUCLEOTIDE SEQUENCE [LARGE SCALE GENOMIC DNA]</scope>
    <source>
        <strain evidence="2 3">NCTC 11558</strain>
    </source>
</reference>
<gene>
    <name evidence="2" type="ORF">STRMA_0486</name>
</gene>
<feature type="transmembrane region" description="Helical" evidence="1">
    <location>
        <begin position="92"/>
        <end position="112"/>
    </location>
</feature>